<organism evidence="5 6">
    <name type="scientific">Trichococcus shcherbakoviae</name>
    <dbReference type="NCBI Taxonomy" id="2094020"/>
    <lineage>
        <taxon>Bacteria</taxon>
        <taxon>Bacillati</taxon>
        <taxon>Bacillota</taxon>
        <taxon>Bacilli</taxon>
        <taxon>Lactobacillales</taxon>
        <taxon>Carnobacteriaceae</taxon>
        <taxon>Trichococcus</taxon>
    </lineage>
</organism>
<feature type="domain" description="GW" evidence="4">
    <location>
        <begin position="528"/>
        <end position="606"/>
    </location>
</feature>
<accession>A0A383TD70</accession>
<dbReference type="OrthoDB" id="9763643at2"/>
<dbReference type="SMART" id="SM01208">
    <property type="entry name" value="G5"/>
    <property type="match status" value="6"/>
</dbReference>
<keyword evidence="2" id="KW-0472">Membrane</keyword>
<protein>
    <submittedName>
        <fullName evidence="5">Uncharacterized protein</fullName>
    </submittedName>
</protein>
<feature type="domain" description="GW" evidence="4">
    <location>
        <begin position="362"/>
        <end position="440"/>
    </location>
</feature>
<evidence type="ECO:0000259" key="4">
    <source>
        <dbReference type="PROSITE" id="PS51780"/>
    </source>
</evidence>
<feature type="domain" description="GW" evidence="4">
    <location>
        <begin position="279"/>
        <end position="357"/>
    </location>
</feature>
<dbReference type="InterPro" id="IPR025987">
    <property type="entry name" value="GW_dom"/>
</dbReference>
<feature type="domain" description="G5" evidence="3">
    <location>
        <begin position="853"/>
        <end position="932"/>
    </location>
</feature>
<dbReference type="PROSITE" id="PS51780">
    <property type="entry name" value="GW"/>
    <property type="match status" value="7"/>
</dbReference>
<evidence type="ECO:0000313" key="5">
    <source>
        <dbReference type="EMBL" id="SYZ77896.1"/>
    </source>
</evidence>
<dbReference type="Pfam" id="PF13457">
    <property type="entry name" value="GW"/>
    <property type="match status" value="7"/>
</dbReference>
<dbReference type="InterPro" id="IPR011098">
    <property type="entry name" value="G5_dom"/>
</dbReference>
<keyword evidence="1" id="KW-0732">Signal</keyword>
<dbReference type="PROSITE" id="PS51109">
    <property type="entry name" value="G5"/>
    <property type="match status" value="6"/>
</dbReference>
<feature type="domain" description="GW" evidence="4">
    <location>
        <begin position="445"/>
        <end position="523"/>
    </location>
</feature>
<evidence type="ECO:0000259" key="3">
    <source>
        <dbReference type="PROSITE" id="PS51109"/>
    </source>
</evidence>
<dbReference type="Pfam" id="PF07501">
    <property type="entry name" value="G5"/>
    <property type="match status" value="6"/>
</dbReference>
<evidence type="ECO:0000256" key="2">
    <source>
        <dbReference type="SAM" id="Phobius"/>
    </source>
</evidence>
<dbReference type="SUPFAM" id="SSF82057">
    <property type="entry name" value="Prokaryotic SH3-related domain"/>
    <property type="match status" value="7"/>
</dbReference>
<keyword evidence="2" id="KW-1133">Transmembrane helix</keyword>
<evidence type="ECO:0000256" key="1">
    <source>
        <dbReference type="ARBA" id="ARBA00022729"/>
    </source>
</evidence>
<dbReference type="InterPro" id="IPR038200">
    <property type="entry name" value="GW_dom_sf"/>
</dbReference>
<feature type="domain" description="G5" evidence="3">
    <location>
        <begin position="1085"/>
        <end position="1166"/>
    </location>
</feature>
<keyword evidence="2" id="KW-0812">Transmembrane</keyword>
<feature type="domain" description="GW" evidence="4">
    <location>
        <begin position="777"/>
        <end position="855"/>
    </location>
</feature>
<dbReference type="Gene3D" id="2.30.30.170">
    <property type="match status" value="7"/>
</dbReference>
<reference evidence="6" key="1">
    <citation type="submission" date="2018-05" db="EMBL/GenBank/DDBJ databases">
        <authorList>
            <person name="Strepis N."/>
        </authorList>
    </citation>
    <scope>NUCLEOTIDE SEQUENCE [LARGE SCALE GENOMIC DNA]</scope>
</reference>
<feature type="domain" description="G5" evidence="3">
    <location>
        <begin position="1503"/>
        <end position="1583"/>
    </location>
</feature>
<dbReference type="RefSeq" id="WP_119092624.1">
    <property type="nucleotide sequence ID" value="NZ_UNRR01000009.1"/>
</dbReference>
<evidence type="ECO:0000313" key="6">
    <source>
        <dbReference type="Proteomes" id="UP000262072"/>
    </source>
</evidence>
<sequence>MRKVLHKVKSQWIVLGVMGATVVALGTVNVPGVLADEVNGQTVSGTSDTNAGNALTVDSANIQEATVVEVSDPSAVSNPYDFYDWYESMGVDSYANGMRFYIDGLDRTIQVYVKTANDTGELYLTITQMGATAAEDVILIGNQIINPNTYYIFAEGQDSEPIYFSIVNRNADNYVEPNYNRFEEVSEASVDPLNIKNYSPELYENVYASEGLHFYESDGQLIGQAVVFVEMLGSYAPYAGGEIKYDTVYKFVDDNNEIEYFKVVKETSTTDSNFSQIISETVVDYPATVSVKDNAINTQPWNVEGWQNIGNSSDILNQTVDVTKEQVTDYGVTWALVSLNGKELGWIAKDALTVQTYAAITSETVVDYPATIKRGTDAINLAPWGTKGFQTIASSAAYVGKTVDVIKEQTTDYGVTWAQISLNGEVLGWIAKDALAVQTYAAVVSETVVDYPATVNRDSDAINTAPWGVKGYQTLSSSAAFVGQTVEVTKEQVTDYGVTWALVSQNGKELGWIAKDALKIQTYAQITKETDVDYSATISRDSDAINTAPWGVKGYQTLSSSAAYVGQTVEVTKEQVTDYGVTWALVSQNGKELGWIAKDALKVQTYAQITKETAVNYDAIVNRDSDAINTAPWGVKGYQTLSSSAAYAGQTVEVTKEQVTDYGVTWALVSQNGKELGWIAKDALKVQTYAQITKETAVNYDAIVSRDSDAINTAPWGVKGYQTLSSSAAYAGQTVEVTKEQITDYGVTWALVSQNGKELGWIAKDALKVQIYAQIVSETEVAYPALISRGTDAINTSPWGTKGYQTNASSSAYLGQAVEVTKEQTTDYGVTWALVSLNGKELGWIAKDALTVLERTVETVVAKENTVAYQTVTEEDNTIPTGESQVAQAGANGYDTVTYDVTYVNGVETNRVEVSRTTTTPVTEIVKVGTQVTEVKSETITENEVDFTTVEEEDNTIPTGERVVVQAGVNGYDTVTYDVTFVNGVETNRVEAGRTTTAPVNEIIKVGTQVTEVKSETKVEKEIAYATVEELDNTIPTGERVVVKAGAKGYDKVTYDVTYVNGIETNRVEISRATTAPVTEIVKVGTQVTEVKSETTTENEVAFTTVEEFDNTIPNGERVVVQAGVKGYDTVMFDVTYVNGVETNRVEVSRKTTAPIAEVVKVGTQVTEVKSETTTEKEVDFTTVEEFDNTIPTGERVVVQAGANGYDTVTYDVTYVNGIETNRVEVSRTTTAPVAEVIKVGTKQIVADIGSFTIEQLSVDASGIYKGYNSKDVILRMNATLKDETIVNAYVNYNSINGYSDKFQFVSVGTNTFEATIPLSSQYTEAGLYQASMIGVEDSNGNEWVIFQEGFGFGSGPNFITADLSAADFNIKESSGLASVAGVTVESIAIENAVVYVDEWTSNKITMKVTASRAPITKASITFTLPNGWDKSCDFVSIGNDTYEATITPYPTSLVGAGSYGIESINITDSNGDYVVFFPEGNGTGLNYDSGNLSGGYFEVKERVVVTTENFAAFEYTSFETIYQGNPDLLIGETQLIQSGAYGLALNYYTVTYINGIETSRERTSSQVINAPVNEIIAVGTREIVASIGGFVIDDISVDNNIVYEGDWSYKTITMKGYSNYSTITNAYINYQRPDGQYGQEIFSNIGNNTYVASVPTFTDNAGFYRMDSIVLIDANWNSWVVLPEGNGSGSNYTSGDLSKGDFEVLVKPVVATVGDISLETISMDESSVDIDAQLFSTLTITASSDGAAVTSATSMYRLPSGSYTQMHFENLGNGTFKALIPTFIDDVGTFLLDSITFTDANGNSWVVMSEGKGSGYGYTSADLSSGNINVYTNTIASVGGVSLKSLSMDTNPVYKDDMIFKTLRITVAPEESMITSAYANYKLPSGAYTQMNFGNLGSGTFETSIPTFIDGFGLFQLDSIILSNAYGNIFMFLPEGNGSGANYTSGDLTAGNFEVL</sequence>
<dbReference type="Gene3D" id="2.20.230.10">
    <property type="entry name" value="Resuscitation-promoting factor rpfb"/>
    <property type="match status" value="6"/>
</dbReference>
<dbReference type="EMBL" id="UNRR01000009">
    <property type="protein sequence ID" value="SYZ77896.1"/>
    <property type="molecule type" value="Genomic_DNA"/>
</dbReference>
<gene>
    <name evidence="5" type="ORF">TART1_0667</name>
</gene>
<feature type="domain" description="G5" evidence="3">
    <location>
        <begin position="1007"/>
        <end position="1088"/>
    </location>
</feature>
<feature type="domain" description="GW" evidence="4">
    <location>
        <begin position="611"/>
        <end position="689"/>
    </location>
</feature>
<feature type="transmembrane region" description="Helical" evidence="2">
    <location>
        <begin position="12"/>
        <end position="34"/>
    </location>
</feature>
<dbReference type="Proteomes" id="UP000262072">
    <property type="component" value="Unassembled WGS sequence"/>
</dbReference>
<feature type="domain" description="G5" evidence="3">
    <location>
        <begin position="929"/>
        <end position="1010"/>
    </location>
</feature>
<proteinExistence type="predicted"/>
<feature type="domain" description="G5" evidence="3">
    <location>
        <begin position="1166"/>
        <end position="1244"/>
    </location>
</feature>
<name>A0A383TD70_9LACT</name>
<feature type="domain" description="GW" evidence="4">
    <location>
        <begin position="694"/>
        <end position="772"/>
    </location>
</feature>